<dbReference type="InterPro" id="IPR002347">
    <property type="entry name" value="SDR_fam"/>
</dbReference>
<dbReference type="PRINTS" id="PR00081">
    <property type="entry name" value="GDHRDH"/>
</dbReference>
<keyword evidence="2" id="KW-0560">Oxidoreductase</keyword>
<dbReference type="PANTHER" id="PTHR24320">
    <property type="entry name" value="RETINOL DEHYDROGENASE"/>
    <property type="match status" value="1"/>
</dbReference>
<dbReference type="EMBL" id="JAUIRO010000008">
    <property type="protein sequence ID" value="KAK0702965.1"/>
    <property type="molecule type" value="Genomic_DNA"/>
</dbReference>
<dbReference type="RefSeq" id="XP_060289824.1">
    <property type="nucleotide sequence ID" value="XM_060444367.1"/>
</dbReference>
<dbReference type="AlphaFoldDB" id="A0AA40DH58"/>
<evidence type="ECO:0000256" key="1">
    <source>
        <dbReference type="ARBA" id="ARBA00006484"/>
    </source>
</evidence>
<reference evidence="3" key="1">
    <citation type="submission" date="2023-06" db="EMBL/GenBank/DDBJ databases">
        <title>Genome-scale phylogeny and comparative genomics of the fungal order Sordariales.</title>
        <authorList>
            <consortium name="Lawrence Berkeley National Laboratory"/>
            <person name="Hensen N."/>
            <person name="Bonometti L."/>
            <person name="Westerberg I."/>
            <person name="Brannstrom I.O."/>
            <person name="Guillou S."/>
            <person name="Cros-Aarteil S."/>
            <person name="Calhoun S."/>
            <person name="Haridas S."/>
            <person name="Kuo A."/>
            <person name="Mondo S."/>
            <person name="Pangilinan J."/>
            <person name="Riley R."/>
            <person name="LaButti K."/>
            <person name="Andreopoulos B."/>
            <person name="Lipzen A."/>
            <person name="Chen C."/>
            <person name="Yanf M."/>
            <person name="Daum C."/>
            <person name="Ng V."/>
            <person name="Clum A."/>
            <person name="Steindorff A."/>
            <person name="Ohm R."/>
            <person name="Martin F."/>
            <person name="Silar P."/>
            <person name="Natvig D."/>
            <person name="Lalanne C."/>
            <person name="Gautier V."/>
            <person name="Ament-velasquez S.L."/>
            <person name="Kruys A."/>
            <person name="Hutchinson M.I."/>
            <person name="Powell A.J."/>
            <person name="Barry K."/>
            <person name="Miller A.N."/>
            <person name="Grigoriev I.V."/>
            <person name="Debuchy R."/>
            <person name="Gladieux P."/>
            <person name="Thoren M.H."/>
            <person name="Johannesson H."/>
        </authorList>
    </citation>
    <scope>NUCLEOTIDE SEQUENCE</scope>
    <source>
        <strain evidence="3">SMH2392-1A</strain>
    </source>
</reference>
<evidence type="ECO:0000256" key="2">
    <source>
        <dbReference type="ARBA" id="ARBA00023002"/>
    </source>
</evidence>
<sequence>MARFFVTGSSDGLGLATAKHLVAQGRQVVLHARNADRARDATAGCPRCDAVLTAPGKSGLPSLFTVDTLAPYMRTCLMARPKRLVFISSPLHSGGQHNLGGTEGGRDIRDSHYGDSKVHVMMLTKASARRWPDVQCSTAAPGWVPTKVGGESAPDRLEDAVDTFAMVALDEGPSPSQSYFEYFKEQKPIAVAGDVALQDQLLAELSRRSGVPVPEEQ</sequence>
<dbReference type="PANTHER" id="PTHR24320:SF274">
    <property type="entry name" value="CHAIN DEHYDROGENASE, PUTATIVE (AFU_ORTHOLOGUE AFUA_4G00440)-RELATED"/>
    <property type="match status" value="1"/>
</dbReference>
<proteinExistence type="inferred from homology"/>
<dbReference type="Proteomes" id="UP001172101">
    <property type="component" value="Unassembled WGS sequence"/>
</dbReference>
<dbReference type="GO" id="GO:0016491">
    <property type="term" value="F:oxidoreductase activity"/>
    <property type="evidence" value="ECO:0007669"/>
    <property type="project" value="UniProtKB-KW"/>
</dbReference>
<keyword evidence="4" id="KW-1185">Reference proteome</keyword>
<evidence type="ECO:0000313" key="4">
    <source>
        <dbReference type="Proteomes" id="UP001172101"/>
    </source>
</evidence>
<dbReference type="GeneID" id="85327637"/>
<evidence type="ECO:0000313" key="3">
    <source>
        <dbReference type="EMBL" id="KAK0702965.1"/>
    </source>
</evidence>
<name>A0AA40DH58_9PEZI</name>
<comment type="similarity">
    <text evidence="1">Belongs to the short-chain dehydrogenases/reductases (SDR) family.</text>
</comment>
<comment type="caution">
    <text evidence="3">The sequence shown here is derived from an EMBL/GenBank/DDBJ whole genome shotgun (WGS) entry which is preliminary data.</text>
</comment>
<protein>
    <submittedName>
        <fullName evidence="3">Uncharacterized protein</fullName>
    </submittedName>
</protein>
<dbReference type="SUPFAM" id="SSF51735">
    <property type="entry name" value="NAD(P)-binding Rossmann-fold domains"/>
    <property type="match status" value="1"/>
</dbReference>
<gene>
    <name evidence="3" type="ORF">B0T26DRAFT_744139</name>
</gene>
<dbReference type="Gene3D" id="3.40.50.720">
    <property type="entry name" value="NAD(P)-binding Rossmann-like Domain"/>
    <property type="match status" value="2"/>
</dbReference>
<organism evidence="3 4">
    <name type="scientific">Lasiosphaeria miniovina</name>
    <dbReference type="NCBI Taxonomy" id="1954250"/>
    <lineage>
        <taxon>Eukaryota</taxon>
        <taxon>Fungi</taxon>
        <taxon>Dikarya</taxon>
        <taxon>Ascomycota</taxon>
        <taxon>Pezizomycotina</taxon>
        <taxon>Sordariomycetes</taxon>
        <taxon>Sordariomycetidae</taxon>
        <taxon>Sordariales</taxon>
        <taxon>Lasiosphaeriaceae</taxon>
        <taxon>Lasiosphaeria</taxon>
    </lineage>
</organism>
<accession>A0AA40DH58</accession>
<dbReference type="InterPro" id="IPR036291">
    <property type="entry name" value="NAD(P)-bd_dom_sf"/>
</dbReference>
<dbReference type="Pfam" id="PF00106">
    <property type="entry name" value="adh_short"/>
    <property type="match status" value="1"/>
</dbReference>